<dbReference type="EMBL" id="CATOUU010000785">
    <property type="protein sequence ID" value="CAI9948053.1"/>
    <property type="molecule type" value="Genomic_DNA"/>
</dbReference>
<evidence type="ECO:0000313" key="1">
    <source>
        <dbReference type="EMBL" id="CAI9948053.1"/>
    </source>
</evidence>
<evidence type="ECO:0000313" key="2">
    <source>
        <dbReference type="EMBL" id="CAL6059799.1"/>
    </source>
</evidence>
<gene>
    <name evidence="1" type="ORF">HINF_LOCUS35698</name>
    <name evidence="2" type="ORF">HINF_LOCUS48918</name>
</gene>
<evidence type="ECO:0000313" key="3">
    <source>
        <dbReference type="Proteomes" id="UP001642409"/>
    </source>
</evidence>
<dbReference type="EMBL" id="CAXDID020000227">
    <property type="protein sequence ID" value="CAL6059799.1"/>
    <property type="molecule type" value="Genomic_DNA"/>
</dbReference>
<reference evidence="2 3" key="2">
    <citation type="submission" date="2024-07" db="EMBL/GenBank/DDBJ databases">
        <authorList>
            <person name="Akdeniz Z."/>
        </authorList>
    </citation>
    <scope>NUCLEOTIDE SEQUENCE [LARGE SCALE GENOMIC DNA]</scope>
</reference>
<keyword evidence="3" id="KW-1185">Reference proteome</keyword>
<accession>A0AA86PZ69</accession>
<organism evidence="1">
    <name type="scientific">Hexamita inflata</name>
    <dbReference type="NCBI Taxonomy" id="28002"/>
    <lineage>
        <taxon>Eukaryota</taxon>
        <taxon>Metamonada</taxon>
        <taxon>Diplomonadida</taxon>
        <taxon>Hexamitidae</taxon>
        <taxon>Hexamitinae</taxon>
        <taxon>Hexamita</taxon>
    </lineage>
</organism>
<proteinExistence type="predicted"/>
<name>A0AA86PZ69_9EUKA</name>
<comment type="caution">
    <text evidence="1">The sequence shown here is derived from an EMBL/GenBank/DDBJ whole genome shotgun (WGS) entry which is preliminary data.</text>
</comment>
<protein>
    <submittedName>
        <fullName evidence="2">Hypothetical_protein</fullName>
    </submittedName>
</protein>
<dbReference type="AlphaFoldDB" id="A0AA86PZ69"/>
<sequence>MLRVALQYLTLEQQLERTGSYETRSCNLCLRLVELHKHEFRSAIIQRSSILRLRLKRSFQPKYNHQYGPCRVNRVRQSKRFPECPAIDDHLYIEQPLRKHQRRDKFGEQQRIGIEGNIQRQLIHWNAVNQRIIWLVRRYDFEQFRQANRHNSEGANDGQANTDSESVLLVFSNYYCISYQNETPQPLIQTIPGILNDYPQNQFSDIVSAKIITIPKTVNKSAGSFIEYINEYYYMQVIRNELTIHISLSSTVITTLSRYQYQNKNNCFPPQQIQFTVEPLDLSHLRYSVQQPFYRTNSECLVSDGYNCMFKTDIDLYRQAKEQISKQNNSDIQYLCGINYTSTKFTLNTDTGDFIIGQIILLF</sequence>
<dbReference type="Proteomes" id="UP001642409">
    <property type="component" value="Unassembled WGS sequence"/>
</dbReference>
<reference evidence="1" key="1">
    <citation type="submission" date="2023-06" db="EMBL/GenBank/DDBJ databases">
        <authorList>
            <person name="Kurt Z."/>
        </authorList>
    </citation>
    <scope>NUCLEOTIDE SEQUENCE</scope>
</reference>